<dbReference type="EMBL" id="CP001700">
    <property type="protein sequence ID" value="ACU72735.1"/>
    <property type="molecule type" value="Genomic_DNA"/>
</dbReference>
<evidence type="ECO:0000313" key="2">
    <source>
        <dbReference type="EMBL" id="ACU72735.1"/>
    </source>
</evidence>
<dbReference type="InParanoid" id="C7QDE2"/>
<protein>
    <submittedName>
        <fullName evidence="2">Uncharacterized protein</fullName>
    </submittedName>
</protein>
<dbReference type="HOGENOM" id="CLU_1881992_0_0_11"/>
<evidence type="ECO:0000313" key="3">
    <source>
        <dbReference type="Proteomes" id="UP000000851"/>
    </source>
</evidence>
<keyword evidence="3" id="KW-1185">Reference proteome</keyword>
<feature type="transmembrane region" description="Helical" evidence="1">
    <location>
        <begin position="65"/>
        <end position="84"/>
    </location>
</feature>
<evidence type="ECO:0000256" key="1">
    <source>
        <dbReference type="SAM" id="Phobius"/>
    </source>
</evidence>
<dbReference type="Proteomes" id="UP000000851">
    <property type="component" value="Chromosome"/>
</dbReference>
<dbReference type="KEGG" id="cai:Caci_3836"/>
<proteinExistence type="predicted"/>
<accession>C7QDE2</accession>
<dbReference type="STRING" id="479433.Caci_3836"/>
<reference evidence="2 3" key="1">
    <citation type="journal article" date="2009" name="Stand. Genomic Sci.">
        <title>Complete genome sequence of Catenulispora acidiphila type strain (ID 139908).</title>
        <authorList>
            <person name="Copeland A."/>
            <person name="Lapidus A."/>
            <person name="Glavina Del Rio T."/>
            <person name="Nolan M."/>
            <person name="Lucas S."/>
            <person name="Chen F."/>
            <person name="Tice H."/>
            <person name="Cheng J.F."/>
            <person name="Bruce D."/>
            <person name="Goodwin L."/>
            <person name="Pitluck S."/>
            <person name="Mikhailova N."/>
            <person name="Pati A."/>
            <person name="Ivanova N."/>
            <person name="Mavromatis K."/>
            <person name="Chen A."/>
            <person name="Palaniappan K."/>
            <person name="Chain P."/>
            <person name="Land M."/>
            <person name="Hauser L."/>
            <person name="Chang Y.J."/>
            <person name="Jeffries C.D."/>
            <person name="Chertkov O."/>
            <person name="Brettin T."/>
            <person name="Detter J.C."/>
            <person name="Han C."/>
            <person name="Ali Z."/>
            <person name="Tindall B.J."/>
            <person name="Goker M."/>
            <person name="Bristow J."/>
            <person name="Eisen J.A."/>
            <person name="Markowitz V."/>
            <person name="Hugenholtz P."/>
            <person name="Kyrpides N.C."/>
            <person name="Klenk H.P."/>
        </authorList>
    </citation>
    <scope>NUCLEOTIDE SEQUENCE [LARGE SCALE GENOMIC DNA]</scope>
    <source>
        <strain evidence="3">DSM 44928 / JCM 14897 / NBRC 102108 / NRRL B-24433 / ID139908</strain>
    </source>
</reference>
<gene>
    <name evidence="2" type="ordered locus">Caci_3836</name>
</gene>
<keyword evidence="1" id="KW-0472">Membrane</keyword>
<keyword evidence="1" id="KW-0812">Transmembrane</keyword>
<dbReference type="AlphaFoldDB" id="C7QDE2"/>
<dbReference type="eggNOG" id="ENOG502ZAT2">
    <property type="taxonomic scope" value="Bacteria"/>
</dbReference>
<organism evidence="2 3">
    <name type="scientific">Catenulispora acidiphila (strain DSM 44928 / JCM 14897 / NBRC 102108 / NRRL B-24433 / ID139908)</name>
    <dbReference type="NCBI Taxonomy" id="479433"/>
    <lineage>
        <taxon>Bacteria</taxon>
        <taxon>Bacillati</taxon>
        <taxon>Actinomycetota</taxon>
        <taxon>Actinomycetes</taxon>
        <taxon>Catenulisporales</taxon>
        <taxon>Catenulisporaceae</taxon>
        <taxon>Catenulispora</taxon>
    </lineage>
</organism>
<sequence>MGDRIAAVDARVRAQYGLDLASTWPRLWLLLSPAIREEVTRATEAWSRSGALAGWGLLYAAIGPWWWPCVLVGIAVFLIGWHAGRQAISELSVLVEAAVDVFGTELASALGVETPSGRLDAGSGRKITALLRKGS</sequence>
<keyword evidence="1" id="KW-1133">Transmembrane helix</keyword>
<name>C7QDE2_CATAD</name>